<accession>A0AAJ0DKI2</accession>
<dbReference type="PANTHER" id="PTHR13789">
    <property type="entry name" value="MONOOXYGENASE"/>
    <property type="match status" value="1"/>
</dbReference>
<comment type="caution">
    <text evidence="5">The sequence shown here is derived from an EMBL/GenBank/DDBJ whole genome shotgun (WGS) entry which is preliminary data.</text>
</comment>
<reference evidence="5" key="1">
    <citation type="submission" date="2023-04" db="EMBL/GenBank/DDBJ databases">
        <title>Black Yeasts Isolated from many extreme environments.</title>
        <authorList>
            <person name="Coleine C."/>
            <person name="Stajich J.E."/>
            <person name="Selbmann L."/>
        </authorList>
    </citation>
    <scope>NUCLEOTIDE SEQUENCE</scope>
    <source>
        <strain evidence="5">CCFEE 5312</strain>
    </source>
</reference>
<evidence type="ECO:0000256" key="3">
    <source>
        <dbReference type="ARBA" id="ARBA00023002"/>
    </source>
</evidence>
<evidence type="ECO:0000313" key="6">
    <source>
        <dbReference type="Proteomes" id="UP001271007"/>
    </source>
</evidence>
<dbReference type="PANTHER" id="PTHR13789:SF315">
    <property type="entry name" value="FAD-DEPENDENT MONOOXYGENASE MDPD"/>
    <property type="match status" value="1"/>
</dbReference>
<dbReference type="InterPro" id="IPR050493">
    <property type="entry name" value="FAD-dep_Monooxygenase_BioMet"/>
</dbReference>
<organism evidence="5 6">
    <name type="scientific">Extremus antarcticus</name>
    <dbReference type="NCBI Taxonomy" id="702011"/>
    <lineage>
        <taxon>Eukaryota</taxon>
        <taxon>Fungi</taxon>
        <taxon>Dikarya</taxon>
        <taxon>Ascomycota</taxon>
        <taxon>Pezizomycotina</taxon>
        <taxon>Dothideomycetes</taxon>
        <taxon>Dothideomycetidae</taxon>
        <taxon>Mycosphaerellales</taxon>
        <taxon>Extremaceae</taxon>
        <taxon>Extremus</taxon>
    </lineage>
</organism>
<proteinExistence type="inferred from homology"/>
<evidence type="ECO:0000256" key="4">
    <source>
        <dbReference type="ARBA" id="ARBA00023033"/>
    </source>
</evidence>
<dbReference type="Proteomes" id="UP001271007">
    <property type="component" value="Unassembled WGS sequence"/>
</dbReference>
<dbReference type="GO" id="GO:0004497">
    <property type="term" value="F:monooxygenase activity"/>
    <property type="evidence" value="ECO:0007669"/>
    <property type="project" value="UniProtKB-KW"/>
</dbReference>
<keyword evidence="3" id="KW-0560">Oxidoreductase</keyword>
<dbReference type="AlphaFoldDB" id="A0AAJ0DKI2"/>
<evidence type="ECO:0008006" key="7">
    <source>
        <dbReference type="Google" id="ProtNLM"/>
    </source>
</evidence>
<protein>
    <recommendedName>
        <fullName evidence="7">FAD-binding domain-containing protein</fullName>
    </recommendedName>
</protein>
<name>A0AAJ0DKI2_9PEZI</name>
<sequence>MSSPNPADIVAAPQVLKRSPPNGLSVLISGAGVGGLMTALECWRVGCDVRIFERSQGIVTTGDSFTIGASAIDAFKNWPELRHKNEAIAYHLMVSCCKHNGKQLMPPMEFSALTSDPANAPRIYRHSRPWFHAILHDQLGKVGLSVEYGMEAVDFFEDEQAGCGGVVLQNGPRHEADLNLVAGMPVPAVSSGDAIFRTAYPVELALKDPVVADRFQLRGDGRSVVELWVGAFTLGYSAIRYPDVTQDTGTIEESWAHRVHPDEVLKFTSTIPGWSDIGDRVIKTIPHDQLVDWKLMWRDPQPQWTSPAARVVQLGDAAHTFLPSSGKGATQAIEDAASLAACILIAGDRQSVPNATRVHNLLRFERVSCLQAFGVVNRSKASTKAKDGEDPKKKLVRVGKWMLEHDPERYAWENYHQALAHLEHGTPFQNTNTPKGLVYKPWTIEGLLEAQGRGEATILDGDWN</sequence>
<dbReference type="InterPro" id="IPR036188">
    <property type="entry name" value="FAD/NAD-bd_sf"/>
</dbReference>
<keyword evidence="6" id="KW-1185">Reference proteome</keyword>
<evidence type="ECO:0000256" key="1">
    <source>
        <dbReference type="ARBA" id="ARBA00001974"/>
    </source>
</evidence>
<evidence type="ECO:0000313" key="5">
    <source>
        <dbReference type="EMBL" id="KAK3052186.1"/>
    </source>
</evidence>
<dbReference type="SUPFAM" id="SSF51905">
    <property type="entry name" value="FAD/NAD(P)-binding domain"/>
    <property type="match status" value="1"/>
</dbReference>
<comment type="cofactor">
    <cofactor evidence="1">
        <name>FAD</name>
        <dbReference type="ChEBI" id="CHEBI:57692"/>
    </cofactor>
</comment>
<keyword evidence="4" id="KW-0503">Monooxygenase</keyword>
<dbReference type="EMBL" id="JAWDJX010000022">
    <property type="protein sequence ID" value="KAK3052186.1"/>
    <property type="molecule type" value="Genomic_DNA"/>
</dbReference>
<evidence type="ECO:0000256" key="2">
    <source>
        <dbReference type="ARBA" id="ARBA00007992"/>
    </source>
</evidence>
<comment type="similarity">
    <text evidence="2">Belongs to the paxM FAD-dependent monooxygenase family.</text>
</comment>
<dbReference type="PRINTS" id="PR00420">
    <property type="entry name" value="RNGMNOXGNASE"/>
</dbReference>
<gene>
    <name evidence="5" type="ORF">LTR09_006778</name>
</gene>
<dbReference type="Gene3D" id="3.50.50.60">
    <property type="entry name" value="FAD/NAD(P)-binding domain"/>
    <property type="match status" value="1"/>
</dbReference>